<sequence>MQTKETQLSTNIFAAFLVWYFGRASLFIVHIWANFLLGNLHYFSIWLLLKTLISPWHKYKTSYGRGFDFKRFMEAWSFNMVARVIGFIIRGTTIIIGLTVEVFIFCAGFLFLAFWMSAPLVLAAAFFYGFLLLI</sequence>
<feature type="transmembrane region" description="Helical" evidence="1">
    <location>
        <begin position="76"/>
        <end position="96"/>
    </location>
</feature>
<evidence type="ECO:0000256" key="1">
    <source>
        <dbReference type="SAM" id="Phobius"/>
    </source>
</evidence>
<proteinExistence type="predicted"/>
<dbReference type="EMBL" id="PFAJ01000044">
    <property type="protein sequence ID" value="PIR97107.1"/>
    <property type="molecule type" value="Genomic_DNA"/>
</dbReference>
<dbReference type="Proteomes" id="UP000230557">
    <property type="component" value="Unassembled WGS sequence"/>
</dbReference>
<keyword evidence="1" id="KW-0472">Membrane</keyword>
<keyword evidence="1" id="KW-1133">Transmembrane helix</keyword>
<name>A0A2H0VDD7_9BACT</name>
<dbReference type="AlphaFoldDB" id="A0A2H0VDD7"/>
<protein>
    <submittedName>
        <fullName evidence="2">Uncharacterized protein</fullName>
    </submittedName>
</protein>
<accession>A0A2H0VDD7</accession>
<evidence type="ECO:0000313" key="2">
    <source>
        <dbReference type="EMBL" id="PIR97107.1"/>
    </source>
</evidence>
<comment type="caution">
    <text evidence="2">The sequence shown here is derived from an EMBL/GenBank/DDBJ whole genome shotgun (WGS) entry which is preliminary data.</text>
</comment>
<gene>
    <name evidence="2" type="ORF">COT91_03325</name>
</gene>
<organism evidence="2 3">
    <name type="scientific">Candidatus Doudnabacteria bacterium CG10_big_fil_rev_8_21_14_0_10_41_10</name>
    <dbReference type="NCBI Taxonomy" id="1974551"/>
    <lineage>
        <taxon>Bacteria</taxon>
        <taxon>Candidatus Doudnaibacteriota</taxon>
    </lineage>
</organism>
<keyword evidence="1" id="KW-0812">Transmembrane</keyword>
<reference evidence="3" key="1">
    <citation type="submission" date="2017-09" db="EMBL/GenBank/DDBJ databases">
        <title>Depth-based differentiation of microbial function through sediment-hosted aquifers and enrichment of novel symbionts in the deep terrestrial subsurface.</title>
        <authorList>
            <person name="Probst A.J."/>
            <person name="Ladd B."/>
            <person name="Jarett J.K."/>
            <person name="Geller-Mcgrath D.E."/>
            <person name="Sieber C.M.K."/>
            <person name="Emerson J.B."/>
            <person name="Anantharaman K."/>
            <person name="Thomas B.C."/>
            <person name="Malmstrom R."/>
            <person name="Stieglmeier M."/>
            <person name="Klingl A."/>
            <person name="Woyke T."/>
            <person name="Ryan C.M."/>
            <person name="Banfield J.F."/>
        </authorList>
    </citation>
    <scope>NUCLEOTIDE SEQUENCE [LARGE SCALE GENOMIC DNA]</scope>
</reference>
<feature type="transmembrane region" description="Helical" evidence="1">
    <location>
        <begin position="12"/>
        <end position="33"/>
    </location>
</feature>
<feature type="transmembrane region" description="Helical" evidence="1">
    <location>
        <begin position="102"/>
        <end position="133"/>
    </location>
</feature>
<evidence type="ECO:0000313" key="3">
    <source>
        <dbReference type="Proteomes" id="UP000230557"/>
    </source>
</evidence>